<dbReference type="InterPro" id="IPR000210">
    <property type="entry name" value="BTB/POZ_dom"/>
</dbReference>
<dbReference type="PANTHER" id="PTHR24412">
    <property type="entry name" value="KELCH PROTEIN"/>
    <property type="match status" value="1"/>
</dbReference>
<dbReference type="InterPro" id="IPR002083">
    <property type="entry name" value="MATH/TRAF_dom"/>
</dbReference>
<gene>
    <name evidence="5" type="ORF">PANT1444_LOCUS21145</name>
</gene>
<feature type="region of interest" description="Disordered" evidence="3">
    <location>
        <begin position="247"/>
        <end position="289"/>
    </location>
</feature>
<keyword evidence="1" id="KW-0880">Kelch repeat</keyword>
<accession>A0A7S0NGQ2</accession>
<dbReference type="InterPro" id="IPR011333">
    <property type="entry name" value="SKP1/BTB/POZ_sf"/>
</dbReference>
<dbReference type="SUPFAM" id="SSF54695">
    <property type="entry name" value="POZ domain"/>
    <property type="match status" value="1"/>
</dbReference>
<dbReference type="CDD" id="cd18186">
    <property type="entry name" value="BTB_POZ_ZBTB_KLHL-like"/>
    <property type="match status" value="1"/>
</dbReference>
<evidence type="ECO:0000259" key="4">
    <source>
        <dbReference type="SMART" id="SM00875"/>
    </source>
</evidence>
<sequence>MRDSAQPSLPEVPGDAFSVVLEWLYTGACEAEESLLPELLRVANYLGIPDLEDAIVMALRERLSPENALDLWGLGDQLTAPALVESAKKFALGHFEELEDSLAAAPIGRVQALLSDERLVASSEEVVFTAVAKVVEAQQLEEGMMLELMRHVRFACMQREFLEQTVYQWPQLQTVAGSNMLRDSFMPIAIDEAPRTRRLTPEQQSDGYVLGHYTWTIEMFSKQTELKLHSPCFSSGPFSWYSAGTSPSTRQGTALQQHHRSTSPWPACSRSGRAPRALHADASQSKGPQEICEQSYGRGLVVGSGRPGLSGCRGRRRCAARGRVLATSWMTGS</sequence>
<feature type="compositionally biased region" description="Polar residues" evidence="3">
    <location>
        <begin position="247"/>
        <end position="256"/>
    </location>
</feature>
<dbReference type="Pfam" id="PF07707">
    <property type="entry name" value="BACK"/>
    <property type="match status" value="1"/>
</dbReference>
<dbReference type="InterPro" id="IPR011705">
    <property type="entry name" value="BACK"/>
</dbReference>
<dbReference type="CDD" id="cd00121">
    <property type="entry name" value="MATH"/>
    <property type="match status" value="1"/>
</dbReference>
<name>A0A7S0NGQ2_9EUKA</name>
<dbReference type="AlphaFoldDB" id="A0A7S0NGQ2"/>
<protein>
    <recommendedName>
        <fullName evidence="4">BACK domain-containing protein</fullName>
    </recommendedName>
</protein>
<feature type="domain" description="BACK" evidence="4">
    <location>
        <begin position="68"/>
        <end position="167"/>
    </location>
</feature>
<dbReference type="Gene3D" id="3.30.710.10">
    <property type="entry name" value="Potassium Channel Kv1.1, Chain A"/>
    <property type="match status" value="1"/>
</dbReference>
<proteinExistence type="predicted"/>
<dbReference type="SMART" id="SM00875">
    <property type="entry name" value="BACK"/>
    <property type="match status" value="1"/>
</dbReference>
<evidence type="ECO:0000256" key="3">
    <source>
        <dbReference type="SAM" id="MobiDB-lite"/>
    </source>
</evidence>
<evidence type="ECO:0000313" key="5">
    <source>
        <dbReference type="EMBL" id="CAD8511488.1"/>
    </source>
</evidence>
<evidence type="ECO:0000256" key="2">
    <source>
        <dbReference type="ARBA" id="ARBA00022737"/>
    </source>
</evidence>
<dbReference type="Gene3D" id="1.25.40.420">
    <property type="match status" value="1"/>
</dbReference>
<organism evidence="5">
    <name type="scientific">Phaeocystis antarctica</name>
    <dbReference type="NCBI Taxonomy" id="33657"/>
    <lineage>
        <taxon>Eukaryota</taxon>
        <taxon>Haptista</taxon>
        <taxon>Haptophyta</taxon>
        <taxon>Prymnesiophyceae</taxon>
        <taxon>Phaeocystales</taxon>
        <taxon>Phaeocystaceae</taxon>
        <taxon>Phaeocystis</taxon>
    </lineage>
</organism>
<reference evidence="5" key="1">
    <citation type="submission" date="2021-01" db="EMBL/GenBank/DDBJ databases">
        <authorList>
            <person name="Corre E."/>
            <person name="Pelletier E."/>
            <person name="Niang G."/>
            <person name="Scheremetjew M."/>
            <person name="Finn R."/>
            <person name="Kale V."/>
            <person name="Holt S."/>
            <person name="Cochrane G."/>
            <person name="Meng A."/>
            <person name="Brown T."/>
            <person name="Cohen L."/>
        </authorList>
    </citation>
    <scope>NUCLEOTIDE SEQUENCE</scope>
    <source>
        <strain evidence="5">CCMP1374</strain>
    </source>
</reference>
<keyword evidence="2" id="KW-0677">Repeat</keyword>
<dbReference type="Pfam" id="PF00651">
    <property type="entry name" value="BTB"/>
    <property type="match status" value="1"/>
</dbReference>
<dbReference type="PANTHER" id="PTHR24412:SF489">
    <property type="entry name" value="RING FINGER DOMAIN AND KELCH REPEAT-CONTAINING PROTEIN DDB_G0271372"/>
    <property type="match status" value="1"/>
</dbReference>
<dbReference type="EMBL" id="HBEP01037314">
    <property type="protein sequence ID" value="CAD8511488.1"/>
    <property type="molecule type" value="Transcribed_RNA"/>
</dbReference>
<evidence type="ECO:0000256" key="1">
    <source>
        <dbReference type="ARBA" id="ARBA00022441"/>
    </source>
</evidence>